<comment type="caution">
    <text evidence="1">The sequence shown here is derived from an EMBL/GenBank/DDBJ whole genome shotgun (WGS) entry which is preliminary data.</text>
</comment>
<accession>A0A9P6YKE4</accession>
<protein>
    <submittedName>
        <fullName evidence="1">Uncharacterized protein</fullName>
    </submittedName>
</protein>
<evidence type="ECO:0000313" key="2">
    <source>
        <dbReference type="Proteomes" id="UP000717996"/>
    </source>
</evidence>
<gene>
    <name evidence="1" type="ORF">G6F51_002257</name>
</gene>
<proteinExistence type="predicted"/>
<dbReference type="EMBL" id="JAANIT010000189">
    <property type="protein sequence ID" value="KAG1550758.1"/>
    <property type="molecule type" value="Genomic_DNA"/>
</dbReference>
<name>A0A9P6YKE4_RHIOR</name>
<dbReference type="AlphaFoldDB" id="A0A9P6YKE4"/>
<sequence>MNVLIFNNQLNTKAFYLKQLFKANPHHFLKNSDGRTFVMTRSVIHIARSFNCFYLAELCKLTVDEILAHVADPLLKCIDYDQWHMVTPYQLDPCPDLDLERLTGTECLFNSSTARTVVAAKEKEYMKPNRRMSIEEQGKKQYRPITTTTIQLSTILHQWLSTDFSQYPSNSIMFQTLKSVKKMKLQQQAIIETRQRQAAFTKITFPPSPPETKKRKGAYLQKPKLKRVLPPVQDHNLHLLANQAIRGLPDSTFLLQPIHTDKNQSLRLPSIQSMLSIGRNMDPSCA</sequence>
<dbReference type="OrthoDB" id="2218707at2759"/>
<dbReference type="Proteomes" id="UP000717996">
    <property type="component" value="Unassembled WGS sequence"/>
</dbReference>
<reference evidence="1" key="1">
    <citation type="journal article" date="2020" name="Microb. Genom.">
        <title>Genetic diversity of clinical and environmental Mucorales isolates obtained from an investigation of mucormycosis cases among solid organ transplant recipients.</title>
        <authorList>
            <person name="Nguyen M.H."/>
            <person name="Kaul D."/>
            <person name="Muto C."/>
            <person name="Cheng S.J."/>
            <person name="Richter R.A."/>
            <person name="Bruno V.M."/>
            <person name="Liu G."/>
            <person name="Beyhan S."/>
            <person name="Sundermann A.J."/>
            <person name="Mounaud S."/>
            <person name="Pasculle A.W."/>
            <person name="Nierman W.C."/>
            <person name="Driscoll E."/>
            <person name="Cumbie R."/>
            <person name="Clancy C.J."/>
            <person name="Dupont C.L."/>
        </authorList>
    </citation>
    <scope>NUCLEOTIDE SEQUENCE</scope>
    <source>
        <strain evidence="1">GL16</strain>
    </source>
</reference>
<organism evidence="1 2">
    <name type="scientific">Rhizopus oryzae</name>
    <name type="common">Mucormycosis agent</name>
    <name type="synonym">Rhizopus arrhizus var. delemar</name>
    <dbReference type="NCBI Taxonomy" id="64495"/>
    <lineage>
        <taxon>Eukaryota</taxon>
        <taxon>Fungi</taxon>
        <taxon>Fungi incertae sedis</taxon>
        <taxon>Mucoromycota</taxon>
        <taxon>Mucoromycotina</taxon>
        <taxon>Mucoromycetes</taxon>
        <taxon>Mucorales</taxon>
        <taxon>Mucorineae</taxon>
        <taxon>Rhizopodaceae</taxon>
        <taxon>Rhizopus</taxon>
    </lineage>
</organism>
<evidence type="ECO:0000313" key="1">
    <source>
        <dbReference type="EMBL" id="KAG1550758.1"/>
    </source>
</evidence>